<proteinExistence type="inferred from homology"/>
<dbReference type="InterPro" id="IPR011152">
    <property type="entry name" value="Pesterase_MJ0912"/>
</dbReference>
<dbReference type="GO" id="GO:0016791">
    <property type="term" value="F:phosphatase activity"/>
    <property type="evidence" value="ECO:0007669"/>
    <property type="project" value="TreeGrafter"/>
</dbReference>
<comment type="similarity">
    <text evidence="1">Belongs to the metallophosphoesterase superfamily. YfcE family.</text>
</comment>
<dbReference type="eggNOG" id="COG0639">
    <property type="taxonomic scope" value="Bacteria"/>
</dbReference>
<evidence type="ECO:0000313" key="4">
    <source>
        <dbReference type="Proteomes" id="UP000000442"/>
    </source>
</evidence>
<keyword evidence="4" id="KW-1185">Reference proteome</keyword>
<dbReference type="OrthoDB" id="9813918at2"/>
<dbReference type="CDD" id="cd00838">
    <property type="entry name" value="MPP_superfamily"/>
    <property type="match status" value="1"/>
</dbReference>
<dbReference type="InterPro" id="IPR029052">
    <property type="entry name" value="Metallo-depent_PP-like"/>
</dbReference>
<dbReference type="EMBL" id="CP001087">
    <property type="protein sequence ID" value="ACN16331.1"/>
    <property type="molecule type" value="Genomic_DNA"/>
</dbReference>
<accession>C0QLM7</accession>
<reference evidence="3 4" key="1">
    <citation type="journal article" date="2009" name="Environ. Microbiol.">
        <title>Genome sequence of Desulfobacterium autotrophicum HRM2, a marine sulfate reducer oxidizing organic carbon completely to carbon dioxide.</title>
        <authorList>
            <person name="Strittmatter A.W."/>
            <person name="Liesegang H."/>
            <person name="Rabus R."/>
            <person name="Decker I."/>
            <person name="Amann J."/>
            <person name="Andres S."/>
            <person name="Henne A."/>
            <person name="Fricke W.F."/>
            <person name="Martinez-Arias R."/>
            <person name="Bartels D."/>
            <person name="Goesmann A."/>
            <person name="Krause L."/>
            <person name="Puehler A."/>
            <person name="Klenk H.P."/>
            <person name="Richter M."/>
            <person name="Schuler M."/>
            <person name="Gloeckner F.O."/>
            <person name="Meyerdierks A."/>
            <person name="Gottschalk G."/>
            <person name="Amann R."/>
        </authorList>
    </citation>
    <scope>NUCLEOTIDE SEQUENCE [LARGE SCALE GENOMIC DNA]</scope>
    <source>
        <strain evidence="4">ATCC 43914 / DSM 3382 / HRM2</strain>
    </source>
</reference>
<organism evidence="3 4">
    <name type="scientific">Desulforapulum autotrophicum (strain ATCC 43914 / DSM 3382 / VKM B-1955 / HRM2)</name>
    <name type="common">Desulfobacterium autotrophicum</name>
    <dbReference type="NCBI Taxonomy" id="177437"/>
    <lineage>
        <taxon>Bacteria</taxon>
        <taxon>Pseudomonadati</taxon>
        <taxon>Thermodesulfobacteriota</taxon>
        <taxon>Desulfobacteria</taxon>
        <taxon>Desulfobacterales</taxon>
        <taxon>Desulfobacteraceae</taxon>
        <taxon>Desulforapulum</taxon>
    </lineage>
</organism>
<dbReference type="PIRSF" id="PIRSF000883">
    <property type="entry name" value="Pesterase_MJ0912"/>
    <property type="match status" value="1"/>
</dbReference>
<dbReference type="PANTHER" id="PTHR42850">
    <property type="entry name" value="METALLOPHOSPHOESTERASE"/>
    <property type="match status" value="1"/>
</dbReference>
<dbReference type="Gene3D" id="3.60.21.10">
    <property type="match status" value="1"/>
</dbReference>
<dbReference type="InterPro" id="IPR024654">
    <property type="entry name" value="Calcineurin-like_PHP_lpxH"/>
</dbReference>
<dbReference type="GO" id="GO:0005737">
    <property type="term" value="C:cytoplasm"/>
    <property type="evidence" value="ECO:0007669"/>
    <property type="project" value="TreeGrafter"/>
</dbReference>
<evidence type="ECO:0000313" key="3">
    <source>
        <dbReference type="EMBL" id="ACN16331.1"/>
    </source>
</evidence>
<dbReference type="PANTHER" id="PTHR42850:SF2">
    <property type="entry name" value="BLL5683 PROTEIN"/>
    <property type="match status" value="1"/>
</dbReference>
<gene>
    <name evidence="3" type="ordered locus">HRM2_32520</name>
</gene>
<dbReference type="Proteomes" id="UP000000442">
    <property type="component" value="Chromosome"/>
</dbReference>
<dbReference type="AlphaFoldDB" id="C0QLM7"/>
<feature type="domain" description="Calcineurin-like phosphoesterase" evidence="2">
    <location>
        <begin position="1"/>
        <end position="213"/>
    </location>
</feature>
<evidence type="ECO:0000259" key="2">
    <source>
        <dbReference type="Pfam" id="PF12850"/>
    </source>
</evidence>
<dbReference type="InterPro" id="IPR050126">
    <property type="entry name" value="Ap4A_hydrolase"/>
</dbReference>
<dbReference type="RefSeq" id="WP_015905093.1">
    <property type="nucleotide sequence ID" value="NC_012108.1"/>
</dbReference>
<dbReference type="Pfam" id="PF12850">
    <property type="entry name" value="Metallophos_2"/>
    <property type="match status" value="1"/>
</dbReference>
<protein>
    <submittedName>
        <fullName evidence="3">Serine/threonine protein phosphatase</fullName>
    </submittedName>
</protein>
<dbReference type="SUPFAM" id="SSF56300">
    <property type="entry name" value="Metallo-dependent phosphatases"/>
    <property type="match status" value="1"/>
</dbReference>
<dbReference type="HOGENOM" id="CLU_074761_1_1_7"/>
<name>C0QLM7_DESAH</name>
<dbReference type="KEGG" id="dat:HRM2_32520"/>
<dbReference type="STRING" id="177437.HRM2_32520"/>
<evidence type="ECO:0000256" key="1">
    <source>
        <dbReference type="ARBA" id="ARBA00008950"/>
    </source>
</evidence>
<sequence>MRLIILSDIHANLEAFTEVLAWVDRSFQGREVPDRIISLGDNIGYGPDPNGVMEIICERNILSVLGNHEMAVLNPAFLACFNPVAKKAADHTRSHLLPAFKQVFGGWSQSLVVENLLFVHGSPPESPFVYLFQLSDVILQRKMEAMDQWVCFTGHTHDLELIVLDNGNLTHQELGQGEIFLDRQKKYIVNAGSVGQPRDGNPSAKIVVFDMETGRLEVVFVPYDCHTTAMKIRRTSIPDVYADKLLKRF</sequence>